<dbReference type="HOGENOM" id="CLU_1549960_0_0_1"/>
<feature type="compositionally biased region" description="Pro residues" evidence="1">
    <location>
        <begin position="56"/>
        <end position="66"/>
    </location>
</feature>
<feature type="region of interest" description="Disordered" evidence="1">
    <location>
        <begin position="1"/>
        <end position="79"/>
    </location>
</feature>
<name>A0A0E0BJZ8_9ORYZ</name>
<dbReference type="Gramene" id="OGLUM11G15820.5">
    <property type="protein sequence ID" value="OGLUM11G15820.5"/>
    <property type="gene ID" value="OGLUM11G15820"/>
</dbReference>
<organism evidence="2">
    <name type="scientific">Oryza glumipatula</name>
    <dbReference type="NCBI Taxonomy" id="40148"/>
    <lineage>
        <taxon>Eukaryota</taxon>
        <taxon>Viridiplantae</taxon>
        <taxon>Streptophyta</taxon>
        <taxon>Embryophyta</taxon>
        <taxon>Tracheophyta</taxon>
        <taxon>Spermatophyta</taxon>
        <taxon>Magnoliopsida</taxon>
        <taxon>Liliopsida</taxon>
        <taxon>Poales</taxon>
        <taxon>Poaceae</taxon>
        <taxon>BOP clade</taxon>
        <taxon>Oryzoideae</taxon>
        <taxon>Oryzeae</taxon>
        <taxon>Oryzinae</taxon>
        <taxon>Oryza</taxon>
    </lineage>
</organism>
<evidence type="ECO:0000256" key="1">
    <source>
        <dbReference type="SAM" id="MobiDB-lite"/>
    </source>
</evidence>
<feature type="compositionally biased region" description="Low complexity" evidence="1">
    <location>
        <begin position="1"/>
        <end position="20"/>
    </location>
</feature>
<keyword evidence="3" id="KW-1185">Reference proteome</keyword>
<dbReference type="EnsemblPlants" id="OGLUM11G15820.5">
    <property type="protein sequence ID" value="OGLUM11G15820.5"/>
    <property type="gene ID" value="OGLUM11G15820"/>
</dbReference>
<evidence type="ECO:0000313" key="2">
    <source>
        <dbReference type="EnsemblPlants" id="OGLUM11G15820.5"/>
    </source>
</evidence>
<proteinExistence type="predicted"/>
<feature type="compositionally biased region" description="Low complexity" evidence="1">
    <location>
        <begin position="27"/>
        <end position="39"/>
    </location>
</feature>
<protein>
    <submittedName>
        <fullName evidence="2">Uncharacterized protein</fullName>
    </submittedName>
</protein>
<reference evidence="2" key="1">
    <citation type="submission" date="2015-04" db="UniProtKB">
        <authorList>
            <consortium name="EnsemblPlants"/>
        </authorList>
    </citation>
    <scope>IDENTIFICATION</scope>
</reference>
<evidence type="ECO:0000313" key="3">
    <source>
        <dbReference type="Proteomes" id="UP000026961"/>
    </source>
</evidence>
<reference evidence="2" key="2">
    <citation type="submission" date="2018-05" db="EMBL/GenBank/DDBJ databases">
        <title>OgluRS3 (Oryza glumaepatula Reference Sequence Version 3).</title>
        <authorList>
            <person name="Zhang J."/>
            <person name="Kudrna D."/>
            <person name="Lee S."/>
            <person name="Talag J."/>
            <person name="Welchert J."/>
            <person name="Wing R.A."/>
        </authorList>
    </citation>
    <scope>NUCLEOTIDE SEQUENCE [LARGE SCALE GENOMIC DNA]</scope>
</reference>
<sequence length="173" mass="19200">MGKHAGAAAAAATIAGPVAAPRRRRTTWTSCRRGEAATTRSRRSPRSSRSTTASPPTSPTPSPPEPSSRSTHNTRLSEKKFIKLFHHSLHFRERAKRLRVNVLEESRVFITQRNRRPDGHCLGTTNHHSLQAFTKKLVEQNAGEQQGDGDDLDADRRGRAREDHPAGVPLPHR</sequence>
<dbReference type="Proteomes" id="UP000026961">
    <property type="component" value="Chromosome 11"/>
</dbReference>
<feature type="compositionally biased region" description="Basic and acidic residues" evidence="1">
    <location>
        <begin position="154"/>
        <end position="165"/>
    </location>
</feature>
<feature type="region of interest" description="Disordered" evidence="1">
    <location>
        <begin position="141"/>
        <end position="173"/>
    </location>
</feature>
<dbReference type="AlphaFoldDB" id="A0A0E0BJZ8"/>
<accession>A0A0E0BJZ8</accession>